<feature type="transmembrane region" description="Helical" evidence="1">
    <location>
        <begin position="236"/>
        <end position="255"/>
    </location>
</feature>
<dbReference type="Proteomes" id="UP000199527">
    <property type="component" value="Unassembled WGS sequence"/>
</dbReference>
<gene>
    <name evidence="2" type="ORF">SAMN04488540_10914</name>
</gene>
<feature type="transmembrane region" description="Helical" evidence="1">
    <location>
        <begin position="128"/>
        <end position="152"/>
    </location>
</feature>
<reference evidence="3" key="1">
    <citation type="submission" date="2016-10" db="EMBL/GenBank/DDBJ databases">
        <authorList>
            <person name="Varghese N."/>
            <person name="Submissions S."/>
        </authorList>
    </citation>
    <scope>NUCLEOTIDE SEQUENCE [LARGE SCALE GENOMIC DNA]</scope>
    <source>
        <strain evidence="3">DSM 23317</strain>
    </source>
</reference>
<keyword evidence="1" id="KW-1133">Transmembrane helix</keyword>
<proteinExistence type="predicted"/>
<name>A0A1G8U992_9GAMM</name>
<organism evidence="2 3">
    <name type="scientific">Ferrimonas sediminum</name>
    <dbReference type="NCBI Taxonomy" id="718193"/>
    <lineage>
        <taxon>Bacteria</taxon>
        <taxon>Pseudomonadati</taxon>
        <taxon>Pseudomonadota</taxon>
        <taxon>Gammaproteobacteria</taxon>
        <taxon>Alteromonadales</taxon>
        <taxon>Ferrimonadaceae</taxon>
        <taxon>Ferrimonas</taxon>
    </lineage>
</organism>
<keyword evidence="1" id="KW-0812">Transmembrane</keyword>
<feature type="transmembrane region" description="Helical" evidence="1">
    <location>
        <begin position="79"/>
        <end position="101"/>
    </location>
</feature>
<protein>
    <submittedName>
        <fullName evidence="2">Uncharacterized membrane protein</fullName>
    </submittedName>
</protein>
<dbReference type="AlphaFoldDB" id="A0A1G8U992"/>
<feature type="transmembrane region" description="Helical" evidence="1">
    <location>
        <begin position="54"/>
        <end position="73"/>
    </location>
</feature>
<feature type="transmembrane region" description="Helical" evidence="1">
    <location>
        <begin position="164"/>
        <end position="189"/>
    </location>
</feature>
<dbReference type="Pfam" id="PF09955">
    <property type="entry name" value="DUF2189"/>
    <property type="match status" value="1"/>
</dbReference>
<evidence type="ECO:0000313" key="2">
    <source>
        <dbReference type="EMBL" id="SDJ50297.1"/>
    </source>
</evidence>
<feature type="transmembrane region" description="Helical" evidence="1">
    <location>
        <begin position="210"/>
        <end position="230"/>
    </location>
</feature>
<dbReference type="EMBL" id="FNEM01000009">
    <property type="protein sequence ID" value="SDJ50297.1"/>
    <property type="molecule type" value="Genomic_DNA"/>
</dbReference>
<dbReference type="InterPro" id="IPR018692">
    <property type="entry name" value="DUF2189"/>
</dbReference>
<evidence type="ECO:0000256" key="1">
    <source>
        <dbReference type="SAM" id="Phobius"/>
    </source>
</evidence>
<dbReference type="OrthoDB" id="5621705at2"/>
<keyword evidence="1" id="KW-0472">Membrane</keyword>
<sequence length="267" mass="29676">MPQTAPVPKSGSRAPTRTPAFARVIPHNQLSYRDPLHWLHLALRDVVAAPSVSLFYGMVFTLATFAIWVAVLLQGTHLVIIPSLVVFMLVGPFLATGLYDVSWQLERGKKPNLFHSMRAIRRNRVSEWGFAILLAVMMIFWMRVAAMVHALYPLNQDAHFEQFLPFLSLGTLFGALFTATVFALSAFSIPVMMERRVDMMTAISTSVSAVYHNAGVMVVWAAIIGAGVALGFATAGLGMLLIMPILGYATWHGYIRTIKTKRPRRFE</sequence>
<keyword evidence="3" id="KW-1185">Reference proteome</keyword>
<dbReference type="RefSeq" id="WP_090365401.1">
    <property type="nucleotide sequence ID" value="NZ_FNEM01000009.1"/>
</dbReference>
<evidence type="ECO:0000313" key="3">
    <source>
        <dbReference type="Proteomes" id="UP000199527"/>
    </source>
</evidence>
<accession>A0A1G8U992</accession>